<comment type="caution">
    <text evidence="2">The sequence shown here is derived from an EMBL/GenBank/DDBJ whole genome shotgun (WGS) entry which is preliminary data.</text>
</comment>
<gene>
    <name evidence="2" type="ORF">MSPICULIGERA_LOCUS16827</name>
</gene>
<accession>A0AA36D068</accession>
<proteinExistence type="predicted"/>
<evidence type="ECO:0000313" key="2">
    <source>
        <dbReference type="EMBL" id="CAJ0578580.1"/>
    </source>
</evidence>
<dbReference type="Proteomes" id="UP001177023">
    <property type="component" value="Unassembled WGS sequence"/>
</dbReference>
<feature type="non-terminal residue" evidence="2">
    <location>
        <position position="1"/>
    </location>
</feature>
<name>A0AA36D068_9BILA</name>
<keyword evidence="3" id="KW-1185">Reference proteome</keyword>
<organism evidence="2 3">
    <name type="scientific">Mesorhabditis spiculigera</name>
    <dbReference type="NCBI Taxonomy" id="96644"/>
    <lineage>
        <taxon>Eukaryota</taxon>
        <taxon>Metazoa</taxon>
        <taxon>Ecdysozoa</taxon>
        <taxon>Nematoda</taxon>
        <taxon>Chromadorea</taxon>
        <taxon>Rhabditida</taxon>
        <taxon>Rhabditina</taxon>
        <taxon>Rhabditomorpha</taxon>
        <taxon>Rhabditoidea</taxon>
        <taxon>Rhabditidae</taxon>
        <taxon>Mesorhabditinae</taxon>
        <taxon>Mesorhabditis</taxon>
    </lineage>
</organism>
<evidence type="ECO:0000313" key="3">
    <source>
        <dbReference type="Proteomes" id="UP001177023"/>
    </source>
</evidence>
<feature type="region of interest" description="Disordered" evidence="1">
    <location>
        <begin position="37"/>
        <end position="62"/>
    </location>
</feature>
<dbReference type="EMBL" id="CATQJA010002654">
    <property type="protein sequence ID" value="CAJ0578580.1"/>
    <property type="molecule type" value="Genomic_DNA"/>
</dbReference>
<evidence type="ECO:0000256" key="1">
    <source>
        <dbReference type="SAM" id="MobiDB-lite"/>
    </source>
</evidence>
<reference evidence="2" key="1">
    <citation type="submission" date="2023-06" db="EMBL/GenBank/DDBJ databases">
        <authorList>
            <person name="Delattre M."/>
        </authorList>
    </citation>
    <scope>NUCLEOTIDE SEQUENCE</scope>
    <source>
        <strain evidence="2">AF72</strain>
    </source>
</reference>
<protein>
    <submittedName>
        <fullName evidence="2">Uncharacterized protein</fullName>
    </submittedName>
</protein>
<sequence length="191" mass="21021">MPQHVDVKRRLAQFEESARRITGRMASRAMSLTHLDLSGPREENQPHPPGSPPDAWRSNDVPSSCLNDIMLTRKAPDPSPGSPQPTTIELSPSYALKLRVLQEGGAEWLPSNSSSPTLPAYDEPGLADPGIDLPEPCPHLREILNDFFVLSKNKPVIYFSFTSSGNRAAAEPKKASSSRTSFLNFEFLENP</sequence>
<dbReference type="AlphaFoldDB" id="A0AA36D068"/>